<dbReference type="Proteomes" id="UP000192796">
    <property type="component" value="Unassembled WGS sequence"/>
</dbReference>
<evidence type="ECO:0000313" key="2">
    <source>
        <dbReference type="EMBL" id="OQP58105.1"/>
    </source>
</evidence>
<reference evidence="2 3" key="1">
    <citation type="submission" date="2016-03" db="EMBL/GenBank/DDBJ databases">
        <title>Niastella vici sp. nov., isolated from farmland soil.</title>
        <authorList>
            <person name="Chen L."/>
            <person name="Wang D."/>
            <person name="Yang S."/>
            <person name="Wang G."/>
        </authorList>
    </citation>
    <scope>NUCLEOTIDE SEQUENCE [LARGE SCALE GENOMIC DNA]</scope>
    <source>
        <strain evidence="2 3">DJ57</strain>
    </source>
</reference>
<evidence type="ECO:0000313" key="3">
    <source>
        <dbReference type="Proteomes" id="UP000192796"/>
    </source>
</evidence>
<evidence type="ECO:0000259" key="1">
    <source>
        <dbReference type="Pfam" id="PF04965"/>
    </source>
</evidence>
<name>A0A1V9FIC3_9BACT</name>
<accession>A0A1V9FIC3</accession>
<comment type="caution">
    <text evidence="2">The sequence shown here is derived from an EMBL/GenBank/DDBJ whole genome shotgun (WGS) entry which is preliminary data.</text>
</comment>
<dbReference type="Gene3D" id="3.10.450.40">
    <property type="match status" value="1"/>
</dbReference>
<gene>
    <name evidence="2" type="ORF">A3860_07185</name>
</gene>
<dbReference type="AlphaFoldDB" id="A0A1V9FIC3"/>
<dbReference type="STRING" id="1703345.A3860_07185"/>
<dbReference type="EMBL" id="LVYD01000102">
    <property type="protein sequence ID" value="OQP58105.1"/>
    <property type="molecule type" value="Genomic_DNA"/>
</dbReference>
<organism evidence="2 3">
    <name type="scientific">Niastella vici</name>
    <dbReference type="NCBI Taxonomy" id="1703345"/>
    <lineage>
        <taxon>Bacteria</taxon>
        <taxon>Pseudomonadati</taxon>
        <taxon>Bacteroidota</taxon>
        <taxon>Chitinophagia</taxon>
        <taxon>Chitinophagales</taxon>
        <taxon>Chitinophagaceae</taxon>
        <taxon>Niastella</taxon>
    </lineage>
</organism>
<keyword evidence="3" id="KW-1185">Reference proteome</keyword>
<protein>
    <recommendedName>
        <fullName evidence="1">IraD/Gp25-like domain-containing protein</fullName>
    </recommendedName>
</protein>
<dbReference type="InterPro" id="IPR007048">
    <property type="entry name" value="IraD/Gp25-like"/>
</dbReference>
<dbReference type="OrthoDB" id="1161413at2"/>
<dbReference type="Pfam" id="PF04965">
    <property type="entry name" value="GPW_gp25"/>
    <property type="match status" value="1"/>
</dbReference>
<dbReference type="RefSeq" id="WP_081155247.1">
    <property type="nucleotide sequence ID" value="NZ_LVYD01000102.1"/>
</dbReference>
<feature type="domain" description="IraD/Gp25-like" evidence="1">
    <location>
        <begin position="26"/>
        <end position="126"/>
    </location>
</feature>
<proteinExistence type="predicted"/>
<sequence length="144" mass="16664">MRHKYYTLPLDPGLLMQKKEHPGCNLKQSVGHHLHLIITTAFGEMQSSPDFGNSIWEHDFDNVTTRIRQQEWMKQSLLQAIRKHEKRLDGVKVDVLVKQEETGALSAERRVKKRLDINITGRLTATSEDITFRDSFFVSPLSYS</sequence>
<dbReference type="SUPFAM" id="SSF160719">
    <property type="entry name" value="gpW/gp25-like"/>
    <property type="match status" value="1"/>
</dbReference>